<protein>
    <submittedName>
        <fullName evidence="3">Diguanylate cyclase (GGDEF)-like protein</fullName>
    </submittedName>
</protein>
<dbReference type="SMART" id="SM00267">
    <property type="entry name" value="GGDEF"/>
    <property type="match status" value="1"/>
</dbReference>
<dbReference type="STRING" id="1034346.GCA_000313565_01564"/>
<accession>A0A318KTA3</accession>
<dbReference type="CDD" id="cd01948">
    <property type="entry name" value="EAL"/>
    <property type="match status" value="1"/>
</dbReference>
<sequence length="710" mass="81662">MAKEAEYEQLIVKHLDNIVYVSDPVTYELLYLNEKGKKAFQIEDNKYQGQKCYKLLQGKDSPCEFCTNHLLNKQSFYQWTHFNVPLNRYFMMNDKLIEIEPGHAVRLEIAVDITESEKRAQDLEQRLTTEETLLKCVQTLSAYNDQQAAINELLNIVAAYYQGQRVYIFEINYDNDTISNTYEWCAEGVSEEIQNLKDMPIDTISRWLAKFEKFGEFYITSVNETLNKDSEEYRILAAQGIKSLIAAPLIENDVIIGFIGVDDPIANMNNLHLLKSITYYIINDIQKRKMLMKLEYMSYIDLLTGVYNRNRYISDLESIKLENHMYSGVLYLDINGLKRINDSFGHRYGDYIIKKAADILCGVFSEPIYRIGGDEFVVICLDLDEDAFNQRIALLRRRLSEDSELDASIGSTWQQGTIKMDSLVNHADDLMYAEKQNYHDQHPNASNDHADAVARVISEINNERFAVFLQPRIWLSSNELAGAQALIRRQLQDGSFLWYDQFKSEFENEGVIRFIDFYALETICKALSSWGKLGEKKIRISIKLSQTTLLEPNIVESIQRVLKLHEVHPRQFCLEIDEAVSKLHINELKAVVDRFLASGFAVSLNAHVLNDLALTNEIALNEIRFDEACIQMLMSDAECGKHIRQSINMCSDAKQPQSVALGISNQEQFEQLKACGFNIGQGNYFSSPLLISQFETSCLHLKSSLYKHKK</sequence>
<dbReference type="Pfam" id="PF00563">
    <property type="entry name" value="EAL"/>
    <property type="match status" value="1"/>
</dbReference>
<dbReference type="GO" id="GO:0071111">
    <property type="term" value="F:cyclic-guanylate-specific phosphodiesterase activity"/>
    <property type="evidence" value="ECO:0007669"/>
    <property type="project" value="InterPro"/>
</dbReference>
<feature type="domain" description="GGDEF" evidence="2">
    <location>
        <begin position="325"/>
        <end position="448"/>
    </location>
</feature>
<dbReference type="AlphaFoldDB" id="A0A318KTA3"/>
<dbReference type="InterPro" id="IPR001633">
    <property type="entry name" value="EAL_dom"/>
</dbReference>
<dbReference type="SUPFAM" id="SSF55781">
    <property type="entry name" value="GAF domain-like"/>
    <property type="match status" value="1"/>
</dbReference>
<dbReference type="CDD" id="cd01949">
    <property type="entry name" value="GGDEF"/>
    <property type="match status" value="1"/>
</dbReference>
<dbReference type="InterPro" id="IPR029787">
    <property type="entry name" value="Nucleotide_cyclase"/>
</dbReference>
<dbReference type="SUPFAM" id="SSF55073">
    <property type="entry name" value="Nucleotide cyclase"/>
    <property type="match status" value="1"/>
</dbReference>
<comment type="caution">
    <text evidence="3">The sequence shown here is derived from an EMBL/GenBank/DDBJ whole genome shotgun (WGS) entry which is preliminary data.</text>
</comment>
<dbReference type="Proteomes" id="UP000247612">
    <property type="component" value="Unassembled WGS sequence"/>
</dbReference>
<feature type="domain" description="EAL" evidence="1">
    <location>
        <begin position="446"/>
        <end position="702"/>
    </location>
</feature>
<dbReference type="Gene3D" id="3.30.70.270">
    <property type="match status" value="1"/>
</dbReference>
<organism evidence="3 4">
    <name type="scientific">Dielma fastidiosa</name>
    <dbReference type="NCBI Taxonomy" id="1034346"/>
    <lineage>
        <taxon>Bacteria</taxon>
        <taxon>Bacillati</taxon>
        <taxon>Bacillota</taxon>
        <taxon>Erysipelotrichia</taxon>
        <taxon>Erysipelotrichales</taxon>
        <taxon>Erysipelotrichaceae</taxon>
        <taxon>Dielma</taxon>
    </lineage>
</organism>
<name>A0A318KTA3_9FIRM</name>
<evidence type="ECO:0000259" key="1">
    <source>
        <dbReference type="PROSITE" id="PS50883"/>
    </source>
</evidence>
<dbReference type="InterPro" id="IPR000160">
    <property type="entry name" value="GGDEF_dom"/>
</dbReference>
<dbReference type="Gene3D" id="3.30.450.40">
    <property type="match status" value="1"/>
</dbReference>
<dbReference type="PANTHER" id="PTHR33121:SF71">
    <property type="entry name" value="OXYGEN SENSOR PROTEIN DOSP"/>
    <property type="match status" value="1"/>
</dbReference>
<dbReference type="PANTHER" id="PTHR33121">
    <property type="entry name" value="CYCLIC DI-GMP PHOSPHODIESTERASE PDEF"/>
    <property type="match status" value="1"/>
</dbReference>
<evidence type="ECO:0000313" key="4">
    <source>
        <dbReference type="Proteomes" id="UP000247612"/>
    </source>
</evidence>
<dbReference type="Pfam" id="PF00990">
    <property type="entry name" value="GGDEF"/>
    <property type="match status" value="1"/>
</dbReference>
<dbReference type="InterPro" id="IPR035919">
    <property type="entry name" value="EAL_sf"/>
</dbReference>
<dbReference type="InterPro" id="IPR029016">
    <property type="entry name" value="GAF-like_dom_sf"/>
</dbReference>
<dbReference type="InterPro" id="IPR043128">
    <property type="entry name" value="Rev_trsase/Diguanyl_cyclase"/>
</dbReference>
<proteinExistence type="predicted"/>
<gene>
    <name evidence="3" type="ORF">DES51_10470</name>
</gene>
<evidence type="ECO:0000259" key="2">
    <source>
        <dbReference type="PROSITE" id="PS50887"/>
    </source>
</evidence>
<dbReference type="OrthoDB" id="9805474at2"/>
<dbReference type="PROSITE" id="PS50883">
    <property type="entry name" value="EAL"/>
    <property type="match status" value="1"/>
</dbReference>
<dbReference type="Gene3D" id="3.20.20.450">
    <property type="entry name" value="EAL domain"/>
    <property type="match status" value="1"/>
</dbReference>
<dbReference type="SMART" id="SM00052">
    <property type="entry name" value="EAL"/>
    <property type="match status" value="1"/>
</dbReference>
<dbReference type="NCBIfam" id="TIGR00254">
    <property type="entry name" value="GGDEF"/>
    <property type="match status" value="1"/>
</dbReference>
<dbReference type="InterPro" id="IPR050706">
    <property type="entry name" value="Cyclic-di-GMP_PDE-like"/>
</dbReference>
<keyword evidence="4" id="KW-1185">Reference proteome</keyword>
<dbReference type="EMBL" id="QJKH01000004">
    <property type="protein sequence ID" value="PXX80068.1"/>
    <property type="molecule type" value="Genomic_DNA"/>
</dbReference>
<dbReference type="PROSITE" id="PS50887">
    <property type="entry name" value="GGDEF"/>
    <property type="match status" value="1"/>
</dbReference>
<reference evidence="3 4" key="1">
    <citation type="submission" date="2018-05" db="EMBL/GenBank/DDBJ databases">
        <title>Genomic Encyclopedia of Type Strains, Phase IV (KMG-IV): sequencing the most valuable type-strain genomes for metagenomic binning, comparative biology and taxonomic classification.</title>
        <authorList>
            <person name="Goeker M."/>
        </authorList>
    </citation>
    <scope>NUCLEOTIDE SEQUENCE [LARGE SCALE GENOMIC DNA]</scope>
    <source>
        <strain evidence="3 4">JC118</strain>
    </source>
</reference>
<evidence type="ECO:0000313" key="3">
    <source>
        <dbReference type="EMBL" id="PXX80068.1"/>
    </source>
</evidence>
<dbReference type="SUPFAM" id="SSF141868">
    <property type="entry name" value="EAL domain-like"/>
    <property type="match status" value="1"/>
</dbReference>
<dbReference type="RefSeq" id="WP_022937867.1">
    <property type="nucleotide sequence ID" value="NZ_CABKRQ010000004.1"/>
</dbReference>